<feature type="binding site" evidence="14">
    <location>
        <position position="145"/>
    </location>
    <ligand>
        <name>L-threonine</name>
        <dbReference type="ChEBI" id="CHEBI:57926"/>
    </ligand>
</feature>
<evidence type="ECO:0000256" key="3">
    <source>
        <dbReference type="ARBA" id="ARBA00012584"/>
    </source>
</evidence>
<feature type="binding site" evidence="14">
    <location>
        <position position="70"/>
    </location>
    <ligand>
        <name>L-threonine</name>
        <dbReference type="ChEBI" id="CHEBI:57926"/>
    </ligand>
</feature>
<dbReference type="InterPro" id="IPR017945">
    <property type="entry name" value="DHBP_synth_RibB-like_a/b_dom"/>
</dbReference>
<feature type="binding site" evidence="14">
    <location>
        <position position="38"/>
    </location>
    <ligand>
        <name>L-threonine</name>
        <dbReference type="ChEBI" id="CHEBI:57926"/>
    </ligand>
</feature>
<dbReference type="Gene3D" id="3.40.50.11030">
    <property type="entry name" value="Threonylcarbamoyl-AMP synthase, C-terminal domain"/>
    <property type="match status" value="1"/>
</dbReference>
<feature type="binding site" evidence="14">
    <location>
        <position position="121"/>
    </location>
    <ligand>
        <name>ATP</name>
        <dbReference type="ChEBI" id="CHEBI:30616"/>
    </ligand>
</feature>
<dbReference type="GO" id="GO:0003725">
    <property type="term" value="F:double-stranded RNA binding"/>
    <property type="evidence" value="ECO:0007669"/>
    <property type="project" value="UniProtKB-UniRule"/>
</dbReference>
<feature type="binding site" evidence="14">
    <location>
        <position position="185"/>
    </location>
    <ligand>
        <name>L-threonine</name>
        <dbReference type="ChEBI" id="CHEBI:57926"/>
    </ligand>
</feature>
<feature type="domain" description="YrdC-like" evidence="15">
    <location>
        <begin position="16"/>
        <end position="201"/>
    </location>
</feature>
<evidence type="ECO:0000256" key="9">
    <source>
        <dbReference type="ARBA" id="ARBA00022741"/>
    </source>
</evidence>
<dbReference type="EMBL" id="FNPX01000007">
    <property type="protein sequence ID" value="SDZ16804.1"/>
    <property type="molecule type" value="Genomic_DNA"/>
</dbReference>
<dbReference type="PANTHER" id="PTHR17490">
    <property type="entry name" value="SUA5"/>
    <property type="match status" value="1"/>
</dbReference>
<dbReference type="InterPro" id="IPR005145">
    <property type="entry name" value="Sua5_C"/>
</dbReference>
<dbReference type="Pfam" id="PF03481">
    <property type="entry name" value="Sua5_C"/>
    <property type="match status" value="1"/>
</dbReference>
<evidence type="ECO:0000259" key="15">
    <source>
        <dbReference type="PROSITE" id="PS51163"/>
    </source>
</evidence>
<dbReference type="InterPro" id="IPR038385">
    <property type="entry name" value="Sua5/YwlC_C"/>
</dbReference>
<evidence type="ECO:0000256" key="4">
    <source>
        <dbReference type="ARBA" id="ARBA00015492"/>
    </source>
</evidence>
<keyword evidence="6 13" id="KW-0808">Transferase</keyword>
<dbReference type="EC" id="2.7.7.87" evidence="3 13"/>
<evidence type="ECO:0000313" key="17">
    <source>
        <dbReference type="Proteomes" id="UP000198914"/>
    </source>
</evidence>
<evidence type="ECO:0000256" key="13">
    <source>
        <dbReference type="PIRNR" id="PIRNR004930"/>
    </source>
</evidence>
<dbReference type="Proteomes" id="UP000198914">
    <property type="component" value="Unassembled WGS sequence"/>
</dbReference>
<evidence type="ECO:0000256" key="1">
    <source>
        <dbReference type="ARBA" id="ARBA00004496"/>
    </source>
</evidence>
<keyword evidence="8 13" id="KW-0548">Nucleotidyltransferase</keyword>
<feature type="binding site" evidence="14">
    <location>
        <position position="197"/>
    </location>
    <ligand>
        <name>ATP</name>
        <dbReference type="ChEBI" id="CHEBI:30616"/>
    </ligand>
</feature>
<feature type="binding site" evidence="14">
    <location>
        <position position="65"/>
    </location>
    <ligand>
        <name>ATP</name>
        <dbReference type="ChEBI" id="CHEBI:30616"/>
    </ligand>
</feature>
<gene>
    <name evidence="16" type="ORF">SAMN05444004_10714</name>
</gene>
<keyword evidence="7 13" id="KW-0819">tRNA processing</keyword>
<dbReference type="InterPro" id="IPR006070">
    <property type="entry name" value="Sua5-like_dom"/>
</dbReference>
<keyword evidence="17" id="KW-1185">Reference proteome</keyword>
<keyword evidence="5 13" id="KW-0963">Cytoplasm</keyword>
<dbReference type="STRING" id="1244108.SAMN05444004_10714"/>
<comment type="catalytic activity">
    <reaction evidence="12 13">
        <text>L-threonine + hydrogencarbonate + ATP = L-threonylcarbamoyladenylate + diphosphate + H2O</text>
        <dbReference type="Rhea" id="RHEA:36407"/>
        <dbReference type="ChEBI" id="CHEBI:15377"/>
        <dbReference type="ChEBI" id="CHEBI:17544"/>
        <dbReference type="ChEBI" id="CHEBI:30616"/>
        <dbReference type="ChEBI" id="CHEBI:33019"/>
        <dbReference type="ChEBI" id="CHEBI:57926"/>
        <dbReference type="ChEBI" id="CHEBI:73682"/>
        <dbReference type="EC" id="2.7.7.87"/>
    </reaction>
</comment>
<dbReference type="RefSeq" id="WP_092645326.1">
    <property type="nucleotide sequence ID" value="NZ_FNPX01000007.1"/>
</dbReference>
<keyword evidence="9 13" id="KW-0547">Nucleotide-binding</keyword>
<dbReference type="Pfam" id="PF01300">
    <property type="entry name" value="Sua5_yciO_yrdC"/>
    <property type="match status" value="1"/>
</dbReference>
<evidence type="ECO:0000256" key="7">
    <source>
        <dbReference type="ARBA" id="ARBA00022694"/>
    </source>
</evidence>
<organism evidence="16 17">
    <name type="scientific">Jannaschia faecimaris</name>
    <dbReference type="NCBI Taxonomy" id="1244108"/>
    <lineage>
        <taxon>Bacteria</taxon>
        <taxon>Pseudomonadati</taxon>
        <taxon>Pseudomonadota</taxon>
        <taxon>Alphaproteobacteria</taxon>
        <taxon>Rhodobacterales</taxon>
        <taxon>Roseobacteraceae</taxon>
        <taxon>Jannaschia</taxon>
    </lineage>
</organism>
<dbReference type="AlphaFoldDB" id="A0A1H3QTF7"/>
<dbReference type="GO" id="GO:0008033">
    <property type="term" value="P:tRNA processing"/>
    <property type="evidence" value="ECO:0007669"/>
    <property type="project" value="UniProtKB-KW"/>
</dbReference>
<evidence type="ECO:0000256" key="10">
    <source>
        <dbReference type="ARBA" id="ARBA00022840"/>
    </source>
</evidence>
<protein>
    <recommendedName>
        <fullName evidence="4 13">Threonylcarbamoyl-AMP synthase</fullName>
        <shortName evidence="13">TC-AMP synthase</shortName>
        <ecNumber evidence="3 13">2.7.7.87</ecNumber>
    </recommendedName>
    <alternativeName>
        <fullName evidence="11 13">L-threonylcarbamoyladenylate synthase</fullName>
    </alternativeName>
</protein>
<dbReference type="SUPFAM" id="SSF55821">
    <property type="entry name" value="YrdC/RibB"/>
    <property type="match status" value="1"/>
</dbReference>
<comment type="similarity">
    <text evidence="2 13">Belongs to the SUA5 family.</text>
</comment>
<name>A0A1H3QTF7_9RHOB</name>
<evidence type="ECO:0000256" key="14">
    <source>
        <dbReference type="PIRSR" id="PIRSR004930-1"/>
    </source>
</evidence>
<evidence type="ECO:0000313" key="16">
    <source>
        <dbReference type="EMBL" id="SDZ16804.1"/>
    </source>
</evidence>
<evidence type="ECO:0000256" key="11">
    <source>
        <dbReference type="ARBA" id="ARBA00029774"/>
    </source>
</evidence>
<accession>A0A1H3QTF7</accession>
<sequence length="322" mass="33188">MSSTETRRHRVQVLGPHQVDAAAETLRGGGLLAFPTETVYGLGADATNGEAVARIFAAKGRPSFNPLIVHVVDIAAAEEFAMFDAAARDLAMHFWPGPLTLVLPLRKGHRLSPLVTAGLDTVAVRVPASPLARDLLAAVGGPVAAPSANPSGRVSATRAAHVVDGLGDRIDGVLDGGPCAVGLESTILRATPLALLREGGLAAEEIKALLGRTLPRDVTPGKVQAPGQLSSHYAPGRPVRMGVTVADPTAVLLGFGDIAGDLNLSPTGDMVEAAANLFDHFHAIDALAASLGKVRIDVAPVPETGLGRAINDRLRRAAAPRP</sequence>
<evidence type="ECO:0000256" key="5">
    <source>
        <dbReference type="ARBA" id="ARBA00022490"/>
    </source>
</evidence>
<comment type="subcellular location">
    <subcellularLocation>
        <location evidence="1 13">Cytoplasm</location>
    </subcellularLocation>
</comment>
<dbReference type="GO" id="GO:0005737">
    <property type="term" value="C:cytoplasm"/>
    <property type="evidence" value="ECO:0007669"/>
    <property type="project" value="UniProtKB-SubCell"/>
</dbReference>
<feature type="binding site" evidence="14">
    <location>
        <position position="147"/>
    </location>
    <ligand>
        <name>ATP</name>
        <dbReference type="ChEBI" id="CHEBI:30616"/>
    </ligand>
</feature>
<keyword evidence="10 13" id="KW-0067">ATP-binding</keyword>
<evidence type="ECO:0000256" key="8">
    <source>
        <dbReference type="ARBA" id="ARBA00022695"/>
    </source>
</evidence>
<dbReference type="GO" id="GO:0061710">
    <property type="term" value="F:L-threonylcarbamoyladenylate synthase"/>
    <property type="evidence" value="ECO:0007669"/>
    <property type="project" value="UniProtKB-EC"/>
</dbReference>
<reference evidence="17" key="1">
    <citation type="submission" date="2016-10" db="EMBL/GenBank/DDBJ databases">
        <authorList>
            <person name="Varghese N."/>
            <person name="Submissions S."/>
        </authorList>
    </citation>
    <scope>NUCLEOTIDE SEQUENCE [LARGE SCALE GENOMIC DNA]</scope>
    <source>
        <strain evidence="17">DSM 100420</strain>
    </source>
</reference>
<feature type="binding site" evidence="14">
    <location>
        <position position="61"/>
    </location>
    <ligand>
        <name>ATP</name>
        <dbReference type="ChEBI" id="CHEBI:30616"/>
    </ligand>
</feature>
<dbReference type="GO" id="GO:0000049">
    <property type="term" value="F:tRNA binding"/>
    <property type="evidence" value="ECO:0007669"/>
    <property type="project" value="TreeGrafter"/>
</dbReference>
<evidence type="ECO:0000256" key="2">
    <source>
        <dbReference type="ARBA" id="ARBA00007663"/>
    </source>
</evidence>
<proteinExistence type="inferred from homology"/>
<dbReference type="GO" id="GO:0006450">
    <property type="term" value="P:regulation of translational fidelity"/>
    <property type="evidence" value="ECO:0007669"/>
    <property type="project" value="TreeGrafter"/>
</dbReference>
<dbReference type="Gene3D" id="3.90.870.10">
    <property type="entry name" value="DHBP synthase"/>
    <property type="match status" value="1"/>
</dbReference>
<dbReference type="FunFam" id="3.90.870.10:FF:000009">
    <property type="entry name" value="Threonylcarbamoyl-AMP synthase, putative"/>
    <property type="match status" value="1"/>
</dbReference>
<dbReference type="OrthoDB" id="9814580at2"/>
<dbReference type="InterPro" id="IPR010923">
    <property type="entry name" value="T(6)A37_SUA5"/>
</dbReference>
<evidence type="ECO:0000256" key="6">
    <source>
        <dbReference type="ARBA" id="ARBA00022679"/>
    </source>
</evidence>
<dbReference type="PIRSF" id="PIRSF004930">
    <property type="entry name" value="Tln_factor_SUA5"/>
    <property type="match status" value="1"/>
</dbReference>
<feature type="binding site" evidence="14">
    <location>
        <position position="233"/>
    </location>
    <ligand>
        <name>ATP</name>
        <dbReference type="ChEBI" id="CHEBI:30616"/>
    </ligand>
</feature>
<feature type="binding site" evidence="14">
    <location>
        <position position="155"/>
    </location>
    <ligand>
        <name>ATP</name>
        <dbReference type="ChEBI" id="CHEBI:30616"/>
    </ligand>
</feature>
<dbReference type="InterPro" id="IPR050156">
    <property type="entry name" value="TC-AMP_synthase_SUA5"/>
</dbReference>
<evidence type="ECO:0000256" key="12">
    <source>
        <dbReference type="ARBA" id="ARBA00048366"/>
    </source>
</evidence>
<dbReference type="NCBIfam" id="TIGR00057">
    <property type="entry name" value="L-threonylcarbamoyladenylate synthase"/>
    <property type="match status" value="1"/>
</dbReference>
<dbReference type="GO" id="GO:0005524">
    <property type="term" value="F:ATP binding"/>
    <property type="evidence" value="ECO:0007669"/>
    <property type="project" value="UniProtKB-UniRule"/>
</dbReference>
<dbReference type="PANTHER" id="PTHR17490:SF16">
    <property type="entry name" value="THREONYLCARBAMOYL-AMP SYNTHASE"/>
    <property type="match status" value="1"/>
</dbReference>
<dbReference type="PROSITE" id="PS51163">
    <property type="entry name" value="YRDC"/>
    <property type="match status" value="1"/>
</dbReference>
<feature type="binding site" evidence="14">
    <location>
        <position position="125"/>
    </location>
    <ligand>
        <name>L-threonine</name>
        <dbReference type="ChEBI" id="CHEBI:57926"/>
    </ligand>
</feature>
<comment type="function">
    <text evidence="13">Required for the formation of a threonylcarbamoyl group on adenosine at position 37 (t(6)A37) in tRNAs that read codons beginning with adenine.</text>
</comment>